<dbReference type="GO" id="GO:0005737">
    <property type="term" value="C:cytoplasm"/>
    <property type="evidence" value="ECO:0007669"/>
    <property type="project" value="TreeGrafter"/>
</dbReference>
<evidence type="ECO:0000313" key="3">
    <source>
        <dbReference type="EMBL" id="OGE51163.1"/>
    </source>
</evidence>
<organism evidence="3 4">
    <name type="scientific">Penicillium arizonense</name>
    <dbReference type="NCBI Taxonomy" id="1835702"/>
    <lineage>
        <taxon>Eukaryota</taxon>
        <taxon>Fungi</taxon>
        <taxon>Dikarya</taxon>
        <taxon>Ascomycota</taxon>
        <taxon>Pezizomycotina</taxon>
        <taxon>Eurotiomycetes</taxon>
        <taxon>Eurotiomycetidae</taxon>
        <taxon>Eurotiales</taxon>
        <taxon>Aspergillaceae</taxon>
        <taxon>Penicillium</taxon>
    </lineage>
</organism>
<feature type="region of interest" description="Disordered" evidence="2">
    <location>
        <begin position="343"/>
        <end position="375"/>
    </location>
</feature>
<dbReference type="RefSeq" id="XP_022486608.1">
    <property type="nucleotide sequence ID" value="XM_022633597.1"/>
</dbReference>
<reference evidence="3 4" key="1">
    <citation type="journal article" date="2016" name="Sci. Rep.">
        <title>Penicillium arizonense, a new, genome sequenced fungal species, reveals a high chemical diversity in secreted metabolites.</title>
        <authorList>
            <person name="Grijseels S."/>
            <person name="Nielsen J.C."/>
            <person name="Randelovic M."/>
            <person name="Nielsen J."/>
            <person name="Nielsen K.F."/>
            <person name="Workman M."/>
            <person name="Frisvad J.C."/>
        </authorList>
    </citation>
    <scope>NUCLEOTIDE SEQUENCE [LARGE SCALE GENOMIC DNA]</scope>
    <source>
        <strain evidence="3 4">CBS 141311</strain>
    </source>
</reference>
<dbReference type="PANTHER" id="PTHR15323:SF6">
    <property type="entry name" value="CELL DIVISION CYCLE PROTEIN 123 HOMOLOG"/>
    <property type="match status" value="1"/>
</dbReference>
<dbReference type="GeneID" id="34578331"/>
<feature type="region of interest" description="Disordered" evidence="2">
    <location>
        <begin position="91"/>
        <end position="118"/>
    </location>
</feature>
<comment type="caution">
    <text evidence="3">The sequence shown here is derived from an EMBL/GenBank/DDBJ whole genome shotgun (WGS) entry which is preliminary data.</text>
</comment>
<dbReference type="Pfam" id="PF07065">
    <property type="entry name" value="D123"/>
    <property type="match status" value="1"/>
</dbReference>
<dbReference type="Proteomes" id="UP000177622">
    <property type="component" value="Unassembled WGS sequence"/>
</dbReference>
<feature type="compositionally biased region" description="Basic and acidic residues" evidence="2">
    <location>
        <begin position="421"/>
        <end position="431"/>
    </location>
</feature>
<sequence>MSPRSSPRRLNFNFMQKMFDMPSIDPEAPMELSSNDLPDRLPFPPTTYSHILHCSYHDWHPRYRTLVPKSRCIPLTTAFVEYLRADGIVLPPEAAPPTDDDNLDTFSDSGEEEADPSTEWAGIHTQIKNTIAEFGGIVTPKLNWSAPKDATFMSATNDTQCRTPNDIYLLLKSSDFITHDLDHPFDDCVPETNDDTPTSTVDSPLPEVPYHLVLRKYVNFNPSLEFRCFVRNRVLLCMSQRDQNHFDFLFPMRDMLRSRIQSFFDEKLKDSFPEPNFVFDVYIPAPHQRVWLIDVNPWAQRTDPLLFSWLEILNMKDPVGVQEEDDGAEEFVRISLRDGSIITSGTAEEFDEGDSSSESEEENDDPEKDEEAPFLPEFRLIKKDDPEAYAFSSTQYSAHKVPKELVDASLAGPGGMSEFMGKWHEILKQQEQEDQAAGSDSD</sequence>
<protein>
    <submittedName>
        <fullName evidence="3">Uncharacterized protein</fullName>
    </submittedName>
</protein>
<evidence type="ECO:0000256" key="2">
    <source>
        <dbReference type="SAM" id="MobiDB-lite"/>
    </source>
</evidence>
<feature type="compositionally biased region" description="Acidic residues" evidence="2">
    <location>
        <begin position="98"/>
        <end position="116"/>
    </location>
</feature>
<comment type="similarity">
    <text evidence="1">Belongs to the CDC123 family.</text>
</comment>
<keyword evidence="4" id="KW-1185">Reference proteome</keyword>
<proteinExistence type="inferred from homology"/>
<dbReference type="AlphaFoldDB" id="A0A1F5LD74"/>
<gene>
    <name evidence="3" type="ORF">PENARI_c014G09641</name>
</gene>
<evidence type="ECO:0000256" key="1">
    <source>
        <dbReference type="ARBA" id="ARBA00011047"/>
    </source>
</evidence>
<feature type="compositionally biased region" description="Acidic residues" evidence="2">
    <location>
        <begin position="348"/>
        <end position="372"/>
    </location>
</feature>
<name>A0A1F5LD74_PENAI</name>
<dbReference type="EMBL" id="LXJU01000014">
    <property type="protein sequence ID" value="OGE51163.1"/>
    <property type="molecule type" value="Genomic_DNA"/>
</dbReference>
<accession>A0A1F5LD74</accession>
<feature type="region of interest" description="Disordered" evidence="2">
    <location>
        <begin position="409"/>
        <end position="442"/>
    </location>
</feature>
<dbReference type="InterPro" id="IPR009772">
    <property type="entry name" value="CDC123"/>
</dbReference>
<dbReference type="PANTHER" id="PTHR15323">
    <property type="entry name" value="D123 PROTEIN"/>
    <property type="match status" value="1"/>
</dbReference>
<dbReference type="STRING" id="1835702.A0A1F5LD74"/>
<evidence type="ECO:0000313" key="4">
    <source>
        <dbReference type="Proteomes" id="UP000177622"/>
    </source>
</evidence>
<dbReference type="OrthoDB" id="360540at2759"/>